<dbReference type="AlphaFoldDB" id="I4EFF8"/>
<evidence type="ECO:0000256" key="2">
    <source>
        <dbReference type="ARBA" id="ARBA00023125"/>
    </source>
</evidence>
<sequence length="369" mass="41888">MGELIQGRPALKLQFVTSVSLDVVSAITLVYRATDSDRFDSWLVAARRSLDQPIRHDLETLLGFSGHPLYYLEELLMSFEPLQPARLDTDFGSFLAHLRQLPAWRFQRMVAQALQKVYGDRGVTEIAPEPVDRMAWRAFLEPGMTGGDLDEVVDLVLAPEQLKARTVSLFDSFWNECYGQECERSLPAMRRVLRQVRLTDYPSIANAFEDLSGHRLPDEVQRALPAVERVTFCPSYHLGNLVQFILYPPELILYFDCRRMTAIEHSEPDAPVSPNLLPGLRALADGTRLRIIEMLRDRELYAQEIVGRLSISQSAVSRHLSMLEAADIVNVRPVNGMKYYAINARRLRILAEELERIGGDHTGELGDRP</sequence>
<accession>I4EFF8</accession>
<dbReference type="PROSITE" id="PS50987">
    <property type="entry name" value="HTH_ARSR_2"/>
    <property type="match status" value="1"/>
</dbReference>
<evidence type="ECO:0000259" key="4">
    <source>
        <dbReference type="PROSITE" id="PS50987"/>
    </source>
</evidence>
<dbReference type="OrthoDB" id="142007at2"/>
<evidence type="ECO:0000313" key="5">
    <source>
        <dbReference type="EMBL" id="CCF83420.1"/>
    </source>
</evidence>
<dbReference type="Pfam" id="PF01022">
    <property type="entry name" value="HTH_5"/>
    <property type="match status" value="1"/>
</dbReference>
<dbReference type="GO" id="GO:0003677">
    <property type="term" value="F:DNA binding"/>
    <property type="evidence" value="ECO:0007669"/>
    <property type="project" value="UniProtKB-KW"/>
</dbReference>
<dbReference type="PRINTS" id="PR00778">
    <property type="entry name" value="HTHARSR"/>
</dbReference>
<protein>
    <submittedName>
        <fullName evidence="5">Transcriptional regulator, ArsR family</fullName>
    </submittedName>
</protein>
<dbReference type="InterPro" id="IPR011991">
    <property type="entry name" value="ArsR-like_HTH"/>
</dbReference>
<dbReference type="SMART" id="SM00418">
    <property type="entry name" value="HTH_ARSR"/>
    <property type="match status" value="1"/>
</dbReference>
<dbReference type="PANTHER" id="PTHR33154:SF33">
    <property type="entry name" value="TRANSCRIPTIONAL REPRESSOR SDPR"/>
    <property type="match status" value="1"/>
</dbReference>
<dbReference type="Proteomes" id="UP000004221">
    <property type="component" value="Unassembled WGS sequence"/>
</dbReference>
<comment type="caution">
    <text evidence="5">The sequence shown here is derived from an EMBL/GenBank/DDBJ whole genome shotgun (WGS) entry which is preliminary data.</text>
</comment>
<dbReference type="InterPro" id="IPR036388">
    <property type="entry name" value="WH-like_DNA-bd_sf"/>
</dbReference>
<feature type="domain" description="HTH arsR-type" evidence="4">
    <location>
        <begin position="268"/>
        <end position="362"/>
    </location>
</feature>
<dbReference type="InterPro" id="IPR051081">
    <property type="entry name" value="HTH_MetalResp_TranReg"/>
</dbReference>
<dbReference type="Gene3D" id="1.10.10.10">
    <property type="entry name" value="Winged helix-like DNA-binding domain superfamily/Winged helix DNA-binding domain"/>
    <property type="match status" value="1"/>
</dbReference>
<dbReference type="SUPFAM" id="SSF46785">
    <property type="entry name" value="Winged helix' DNA-binding domain"/>
    <property type="match status" value="1"/>
</dbReference>
<dbReference type="CDD" id="cd00090">
    <property type="entry name" value="HTH_ARSR"/>
    <property type="match status" value="1"/>
</dbReference>
<evidence type="ECO:0000313" key="6">
    <source>
        <dbReference type="Proteomes" id="UP000004221"/>
    </source>
</evidence>
<name>I4EFF8_9BACT</name>
<reference evidence="5 6" key="1">
    <citation type="journal article" date="2012" name="ISME J.">
        <title>Nitrification expanded: discovery, physiology and genomics of a nitrite-oxidizing bacterium from the phylum Chloroflexi.</title>
        <authorList>
            <person name="Sorokin D.Y."/>
            <person name="Lucker S."/>
            <person name="Vejmelkova D."/>
            <person name="Kostrikina N.A."/>
            <person name="Kleerebezem R."/>
            <person name="Rijpstra W.I."/>
            <person name="Damste J.S."/>
            <person name="Le Paslier D."/>
            <person name="Muyzer G."/>
            <person name="Wagner M."/>
            <person name="van Loosdrecht M.C."/>
            <person name="Daims H."/>
        </authorList>
    </citation>
    <scope>NUCLEOTIDE SEQUENCE [LARGE SCALE GENOMIC DNA]</scope>
    <source>
        <strain evidence="6">none</strain>
    </source>
</reference>
<gene>
    <name evidence="5" type="ORF">NITHO_2280013</name>
</gene>
<organism evidence="5 6">
    <name type="scientific">Nitrolancea hollandica Lb</name>
    <dbReference type="NCBI Taxonomy" id="1129897"/>
    <lineage>
        <taxon>Bacteria</taxon>
        <taxon>Pseudomonadati</taxon>
        <taxon>Thermomicrobiota</taxon>
        <taxon>Thermomicrobia</taxon>
        <taxon>Sphaerobacterales</taxon>
        <taxon>Sphaerobacterineae</taxon>
        <taxon>Sphaerobacteraceae</taxon>
        <taxon>Nitrolancea</taxon>
    </lineage>
</organism>
<dbReference type="RefSeq" id="WP_008476564.1">
    <property type="nucleotide sequence ID" value="NZ_CAGS01000144.1"/>
</dbReference>
<dbReference type="InterPro" id="IPR001845">
    <property type="entry name" value="HTH_ArsR_DNA-bd_dom"/>
</dbReference>
<dbReference type="PANTHER" id="PTHR33154">
    <property type="entry name" value="TRANSCRIPTIONAL REGULATOR, ARSR FAMILY"/>
    <property type="match status" value="1"/>
</dbReference>
<proteinExistence type="predicted"/>
<keyword evidence="2" id="KW-0238">DNA-binding</keyword>
<dbReference type="InterPro" id="IPR036390">
    <property type="entry name" value="WH_DNA-bd_sf"/>
</dbReference>
<evidence type="ECO:0000256" key="1">
    <source>
        <dbReference type="ARBA" id="ARBA00023015"/>
    </source>
</evidence>
<keyword evidence="6" id="KW-1185">Reference proteome</keyword>
<dbReference type="GO" id="GO:0003700">
    <property type="term" value="F:DNA-binding transcription factor activity"/>
    <property type="evidence" value="ECO:0007669"/>
    <property type="project" value="InterPro"/>
</dbReference>
<dbReference type="EMBL" id="CAGS01000144">
    <property type="protein sequence ID" value="CCF83420.1"/>
    <property type="molecule type" value="Genomic_DNA"/>
</dbReference>
<dbReference type="NCBIfam" id="NF033788">
    <property type="entry name" value="HTH_metalloreg"/>
    <property type="match status" value="1"/>
</dbReference>
<keyword evidence="1" id="KW-0805">Transcription regulation</keyword>
<evidence type="ECO:0000256" key="3">
    <source>
        <dbReference type="ARBA" id="ARBA00023163"/>
    </source>
</evidence>
<keyword evidence="3" id="KW-0804">Transcription</keyword>